<evidence type="ECO:0000259" key="10">
    <source>
        <dbReference type="Pfam" id="PF00171"/>
    </source>
</evidence>
<sequence>MSLQTLHHFIDGAERAPLQGRHVEGFDPRTGQAITRVPRGDAQDVALAVDAAQRAFAAWRDMRPLARGRLLTQVALAIRSNARDLAAIESRETGKSPVQALGEIEGVAQYFELYGGLATALQGETIGLGGGYHSYTVREPYGVVGAILPWNAPLNQAGRACAPALAAGNVVVVKPSEATSGSVLALARLMVDCGVPAGVFNVVTGLGKEAGEALVLHPAVRKIAFTGSLRAGQEIGRLAADRVLPLTLELGGKSPDIVFADADLAQAAPGVLKGFLTHAGQVCLAGTRILVERSIHDSFVEALKEAMGAYRIGAADGTIGPMTTQAQYEKVQSYYAIAHAEGAVALVGGGLPDDPALAGGWFVSPTIYTGVDNRMRIAREEVFGPVACVIPFDDEADAVAIANDSDYGLAAGIWTRDLARAHRVAAQLEAGQVYVNEYMAGGVETPLGGYKHSGYGREKGLEALHHYTHLKCVTVRL</sequence>
<comment type="similarity">
    <text evidence="1 9">Belongs to the aldehyde dehydrogenase family.</text>
</comment>
<dbReference type="PANTHER" id="PTHR11699">
    <property type="entry name" value="ALDEHYDE DEHYDROGENASE-RELATED"/>
    <property type="match status" value="1"/>
</dbReference>
<dbReference type="InterPro" id="IPR016162">
    <property type="entry name" value="Ald_DH_N"/>
</dbReference>
<organism evidence="11 12">
    <name type="scientific">Acidovorax cavernicola</name>
    <dbReference type="NCBI Taxonomy" id="1675792"/>
    <lineage>
        <taxon>Bacteria</taxon>
        <taxon>Pseudomonadati</taxon>
        <taxon>Pseudomonadota</taxon>
        <taxon>Betaproteobacteria</taxon>
        <taxon>Burkholderiales</taxon>
        <taxon>Comamonadaceae</taxon>
        <taxon>Acidovorax</taxon>
    </lineage>
</organism>
<dbReference type="EMBL" id="QXMN01000005">
    <property type="protein sequence ID" value="RIX83229.1"/>
    <property type="molecule type" value="Genomic_DNA"/>
</dbReference>
<dbReference type="FunFam" id="3.40.605.10:FF:000007">
    <property type="entry name" value="NAD/NADP-dependent betaine aldehyde dehydrogenase"/>
    <property type="match status" value="1"/>
</dbReference>
<dbReference type="InterPro" id="IPR029510">
    <property type="entry name" value="Ald_DH_CS_GLU"/>
</dbReference>
<dbReference type="InterPro" id="IPR016161">
    <property type="entry name" value="Ald_DH/histidinol_DH"/>
</dbReference>
<evidence type="ECO:0000256" key="6">
    <source>
        <dbReference type="ARBA" id="ARBA00066857"/>
    </source>
</evidence>
<dbReference type="SUPFAM" id="SSF53720">
    <property type="entry name" value="ALDH-like"/>
    <property type="match status" value="1"/>
</dbReference>
<accession>A0A9X8D7E6</accession>
<dbReference type="PROSITE" id="PS00070">
    <property type="entry name" value="ALDEHYDE_DEHYDR_CYS"/>
    <property type="match status" value="1"/>
</dbReference>
<comment type="subunit">
    <text evidence="2">Homodimer.</text>
</comment>
<dbReference type="Gene3D" id="3.40.605.10">
    <property type="entry name" value="Aldehyde Dehydrogenase, Chain A, domain 1"/>
    <property type="match status" value="1"/>
</dbReference>
<evidence type="ECO:0000313" key="12">
    <source>
        <dbReference type="Proteomes" id="UP000265619"/>
    </source>
</evidence>
<reference evidence="11 12" key="1">
    <citation type="submission" date="2018-09" db="EMBL/GenBank/DDBJ databases">
        <title>Acidovorax cavernicola nov. sp. isolated from Gruta de las Maravillas (Aracena, Spain).</title>
        <authorList>
            <person name="Jurado V."/>
            <person name="Gutierrez-Patricio S."/>
            <person name="Gonzalez-Pimentel J.L."/>
            <person name="Miller A.Z."/>
            <person name="Laiz L."/>
            <person name="Saiz-Jimenez C."/>
        </authorList>
    </citation>
    <scope>NUCLEOTIDE SEQUENCE [LARGE SCALE GENOMIC DNA]</scope>
    <source>
        <strain evidence="11 12">1011MAR4D40.2</strain>
    </source>
</reference>
<dbReference type="AlphaFoldDB" id="A0A9X8D7E6"/>
<gene>
    <name evidence="11" type="ORF">D3H34_07285</name>
</gene>
<evidence type="ECO:0000313" key="11">
    <source>
        <dbReference type="EMBL" id="RIX83229.1"/>
    </source>
</evidence>
<dbReference type="InterPro" id="IPR016160">
    <property type="entry name" value="Ald_DH_CS_CYS"/>
</dbReference>
<comment type="catalytic activity">
    <reaction evidence="4">
        <text>4-(hydroxymethyl)benzenesulfonate + NAD(+) = 4-formylbenzenesulfonate + NADH + H(+)</text>
        <dbReference type="Rhea" id="RHEA:24412"/>
        <dbReference type="ChEBI" id="CHEBI:11944"/>
        <dbReference type="ChEBI" id="CHEBI:11987"/>
        <dbReference type="ChEBI" id="CHEBI:15378"/>
        <dbReference type="ChEBI" id="CHEBI:57540"/>
        <dbReference type="ChEBI" id="CHEBI:57945"/>
        <dbReference type="EC" id="1.1.1.257"/>
    </reaction>
</comment>
<evidence type="ECO:0000256" key="5">
    <source>
        <dbReference type="ARBA" id="ARBA00056807"/>
    </source>
</evidence>
<dbReference type="GO" id="GO:0016620">
    <property type="term" value="F:oxidoreductase activity, acting on the aldehyde or oxo group of donors, NAD or NADP as acceptor"/>
    <property type="evidence" value="ECO:0007669"/>
    <property type="project" value="InterPro"/>
</dbReference>
<evidence type="ECO:0000256" key="4">
    <source>
        <dbReference type="ARBA" id="ARBA00051407"/>
    </source>
</evidence>
<name>A0A9X8D7E6_9BURK</name>
<evidence type="ECO:0000256" key="7">
    <source>
        <dbReference type="ARBA" id="ARBA00079883"/>
    </source>
</evidence>
<comment type="function">
    <text evidence="5">Involved in the toluene-4-sulfonate degradation pathway. Does not discriminate between the sulfonate and the carboxyl substituents and can also be involved in the p-toluenecarboxylate degradation pathway.</text>
</comment>
<dbReference type="GO" id="GO:0018462">
    <property type="term" value="F:4-(hydroxymethyl)benzenesulfonate dehydrogenase activity"/>
    <property type="evidence" value="ECO:0007669"/>
    <property type="project" value="UniProtKB-EC"/>
</dbReference>
<dbReference type="Gene3D" id="3.40.309.10">
    <property type="entry name" value="Aldehyde Dehydrogenase, Chain A, domain 2"/>
    <property type="match status" value="1"/>
</dbReference>
<feature type="domain" description="Aldehyde dehydrogenase" evidence="10">
    <location>
        <begin position="21"/>
        <end position="473"/>
    </location>
</feature>
<dbReference type="EC" id="1.1.1.257" evidence="6"/>
<dbReference type="PROSITE" id="PS00687">
    <property type="entry name" value="ALDEHYDE_DEHYDR_GLU"/>
    <property type="match status" value="1"/>
</dbReference>
<evidence type="ECO:0000256" key="2">
    <source>
        <dbReference type="ARBA" id="ARBA00011738"/>
    </source>
</evidence>
<dbReference type="InterPro" id="IPR016163">
    <property type="entry name" value="Ald_DH_C"/>
</dbReference>
<proteinExistence type="inferred from homology"/>
<evidence type="ECO:0000256" key="8">
    <source>
        <dbReference type="PROSITE-ProRule" id="PRU10007"/>
    </source>
</evidence>
<dbReference type="Pfam" id="PF00171">
    <property type="entry name" value="Aldedh"/>
    <property type="match status" value="1"/>
</dbReference>
<keyword evidence="12" id="KW-1185">Reference proteome</keyword>
<dbReference type="FunFam" id="3.40.309.10:FF:000012">
    <property type="entry name" value="Betaine aldehyde dehydrogenase"/>
    <property type="match status" value="1"/>
</dbReference>
<evidence type="ECO:0000256" key="1">
    <source>
        <dbReference type="ARBA" id="ARBA00009986"/>
    </source>
</evidence>
<dbReference type="OrthoDB" id="6187633at2"/>
<evidence type="ECO:0000256" key="3">
    <source>
        <dbReference type="ARBA" id="ARBA00023002"/>
    </source>
</evidence>
<dbReference type="Proteomes" id="UP000265619">
    <property type="component" value="Unassembled WGS sequence"/>
</dbReference>
<dbReference type="RefSeq" id="WP_119552772.1">
    <property type="nucleotide sequence ID" value="NZ_QXMN01000005.1"/>
</dbReference>
<feature type="active site" evidence="8">
    <location>
        <position position="249"/>
    </location>
</feature>
<protein>
    <recommendedName>
        <fullName evidence="6">4-(hydroxymethyl)benzenesulfonate dehydrogenase</fullName>
        <ecNumber evidence="6">1.1.1.257</ecNumber>
    </recommendedName>
    <alternativeName>
        <fullName evidence="7">Toluenesulfonate aldehyde dehydrogenase TsaD</fullName>
    </alternativeName>
</protein>
<evidence type="ECO:0000256" key="9">
    <source>
        <dbReference type="RuleBase" id="RU003345"/>
    </source>
</evidence>
<comment type="caution">
    <text evidence="11">The sequence shown here is derived from an EMBL/GenBank/DDBJ whole genome shotgun (WGS) entry which is preliminary data.</text>
</comment>
<keyword evidence="3 9" id="KW-0560">Oxidoreductase</keyword>
<dbReference type="InterPro" id="IPR015590">
    <property type="entry name" value="Aldehyde_DH_dom"/>
</dbReference>